<protein>
    <submittedName>
        <fullName evidence="1">Ovate protein family C-terminal protein</fullName>
    </submittedName>
</protein>
<evidence type="ECO:0000313" key="1">
    <source>
        <dbReference type="EMBL" id="KAH7663528.1"/>
    </source>
</evidence>
<evidence type="ECO:0000313" key="2">
    <source>
        <dbReference type="Proteomes" id="UP000827976"/>
    </source>
</evidence>
<organism evidence="1 2">
    <name type="scientific">Dioscorea alata</name>
    <name type="common">Purple yam</name>
    <dbReference type="NCBI Taxonomy" id="55571"/>
    <lineage>
        <taxon>Eukaryota</taxon>
        <taxon>Viridiplantae</taxon>
        <taxon>Streptophyta</taxon>
        <taxon>Embryophyta</taxon>
        <taxon>Tracheophyta</taxon>
        <taxon>Spermatophyta</taxon>
        <taxon>Magnoliopsida</taxon>
        <taxon>Liliopsida</taxon>
        <taxon>Dioscoreales</taxon>
        <taxon>Dioscoreaceae</taxon>
        <taxon>Dioscorea</taxon>
    </lineage>
</organism>
<comment type="caution">
    <text evidence="1">The sequence shown here is derived from an EMBL/GenBank/DDBJ whole genome shotgun (WGS) entry which is preliminary data.</text>
</comment>
<keyword evidence="2" id="KW-1185">Reference proteome</keyword>
<name>A0ACB7US28_DIOAL</name>
<accession>A0ACB7US28</accession>
<sequence>MTIRRQPIIVDLGCSCRRGKLSSIFFSPKKPKKHFNYFSSSSTTSNSTTSTTTSSSFSYQHSPHMPNVTKSQKKGKITEESVPVEKDSSEPYLDFRESMVQMIVQNEIYGWDELRELLHRMLSLNSPQYHPLILRAFSDVCQAVFTPTSP</sequence>
<dbReference type="Proteomes" id="UP000827976">
    <property type="component" value="Chromosome 14"/>
</dbReference>
<proteinExistence type="predicted"/>
<dbReference type="EMBL" id="CM037024">
    <property type="protein sequence ID" value="KAH7663528.1"/>
    <property type="molecule type" value="Genomic_DNA"/>
</dbReference>
<reference evidence="2" key="1">
    <citation type="journal article" date="2022" name="Nat. Commun.">
        <title>Chromosome evolution and the genetic basis of agronomically important traits in greater yam.</title>
        <authorList>
            <person name="Bredeson J.V."/>
            <person name="Lyons J.B."/>
            <person name="Oniyinde I.O."/>
            <person name="Okereke N.R."/>
            <person name="Kolade O."/>
            <person name="Nnabue I."/>
            <person name="Nwadili C.O."/>
            <person name="Hribova E."/>
            <person name="Parker M."/>
            <person name="Nwogha J."/>
            <person name="Shu S."/>
            <person name="Carlson J."/>
            <person name="Kariba R."/>
            <person name="Muthemba S."/>
            <person name="Knop K."/>
            <person name="Barton G.J."/>
            <person name="Sherwood A.V."/>
            <person name="Lopez-Montes A."/>
            <person name="Asiedu R."/>
            <person name="Jamnadass R."/>
            <person name="Muchugi A."/>
            <person name="Goodstein D."/>
            <person name="Egesi C.N."/>
            <person name="Featherston J."/>
            <person name="Asfaw A."/>
            <person name="Simpson G.G."/>
            <person name="Dolezel J."/>
            <person name="Hendre P.S."/>
            <person name="Van Deynze A."/>
            <person name="Kumar P.L."/>
            <person name="Obidiegwu J.E."/>
            <person name="Bhattacharjee R."/>
            <person name="Rokhsar D.S."/>
        </authorList>
    </citation>
    <scope>NUCLEOTIDE SEQUENCE [LARGE SCALE GENOMIC DNA]</scope>
    <source>
        <strain evidence="2">cv. TDa95/00328</strain>
    </source>
</reference>
<gene>
    <name evidence="1" type="ORF">IHE45_14G061100</name>
</gene>